<accession>A0A0F9TDD5</accession>
<reference evidence="1" key="1">
    <citation type="journal article" date="2015" name="Nature">
        <title>Complex archaea that bridge the gap between prokaryotes and eukaryotes.</title>
        <authorList>
            <person name="Spang A."/>
            <person name="Saw J.H."/>
            <person name="Jorgensen S.L."/>
            <person name="Zaremba-Niedzwiedzka K."/>
            <person name="Martijn J."/>
            <person name="Lind A.E."/>
            <person name="van Eijk R."/>
            <person name="Schleper C."/>
            <person name="Guy L."/>
            <person name="Ettema T.J."/>
        </authorList>
    </citation>
    <scope>NUCLEOTIDE SEQUENCE</scope>
</reference>
<comment type="caution">
    <text evidence="1">The sequence shown here is derived from an EMBL/GenBank/DDBJ whole genome shotgun (WGS) entry which is preliminary data.</text>
</comment>
<sequence>MTEIIDRLNGFLDADVTVGHLEEHEITLINDTIKYIQKLQSDLANAVDTQY</sequence>
<dbReference type="EMBL" id="LAZR01001757">
    <property type="protein sequence ID" value="KKN39533.1"/>
    <property type="molecule type" value="Genomic_DNA"/>
</dbReference>
<proteinExistence type="predicted"/>
<name>A0A0F9TDD5_9ZZZZ</name>
<protein>
    <submittedName>
        <fullName evidence="1">Uncharacterized protein</fullName>
    </submittedName>
</protein>
<organism evidence="1">
    <name type="scientific">marine sediment metagenome</name>
    <dbReference type="NCBI Taxonomy" id="412755"/>
    <lineage>
        <taxon>unclassified sequences</taxon>
        <taxon>metagenomes</taxon>
        <taxon>ecological metagenomes</taxon>
    </lineage>
</organism>
<evidence type="ECO:0000313" key="1">
    <source>
        <dbReference type="EMBL" id="KKN39533.1"/>
    </source>
</evidence>
<gene>
    <name evidence="1" type="ORF">LCGC14_0742260</name>
</gene>
<dbReference type="AlphaFoldDB" id="A0A0F9TDD5"/>